<comment type="caution">
    <text evidence="2">The sequence shown here is derived from an EMBL/GenBank/DDBJ whole genome shotgun (WGS) entry which is preliminary data.</text>
</comment>
<evidence type="ECO:0000313" key="2">
    <source>
        <dbReference type="EMBL" id="OXM53805.1"/>
    </source>
</evidence>
<dbReference type="InterPro" id="IPR004360">
    <property type="entry name" value="Glyas_Fos-R_dOase_dom"/>
</dbReference>
<dbReference type="Gene3D" id="3.10.180.10">
    <property type="entry name" value="2,3-Dihydroxybiphenyl 1,2-Dioxygenase, domain 1"/>
    <property type="match status" value="1"/>
</dbReference>
<sequence length="123" mass="13212">MTVTGPDFFSLQVRDLDRAAAFYETHLGLSRLPVAPPHAVVFGTKTIPFAVREPVPGTDLDAISPRPGSGVALWLHADDTQALHDRLVDAGVTILTEPFDGPFGRTFAFADPDGYAITVHDKA</sequence>
<dbReference type="OrthoDB" id="9792323at2"/>
<dbReference type="RefSeq" id="WP_093935675.1">
    <property type="nucleotide sequence ID" value="NZ_JBHXJK010000056.1"/>
</dbReference>
<dbReference type="Pfam" id="PF00903">
    <property type="entry name" value="Glyoxalase"/>
    <property type="match status" value="1"/>
</dbReference>
<dbReference type="AlphaFoldDB" id="A0A229S4T0"/>
<dbReference type="PANTHER" id="PTHR36503">
    <property type="entry name" value="BLR2520 PROTEIN"/>
    <property type="match status" value="1"/>
</dbReference>
<dbReference type="SUPFAM" id="SSF54593">
    <property type="entry name" value="Glyoxalase/Bleomycin resistance protein/Dihydroxybiphenyl dioxygenase"/>
    <property type="match status" value="1"/>
</dbReference>
<evidence type="ECO:0000313" key="3">
    <source>
        <dbReference type="Proteomes" id="UP000215223"/>
    </source>
</evidence>
<gene>
    <name evidence="2" type="ORF">CFP71_20680</name>
</gene>
<proteinExistence type="predicted"/>
<keyword evidence="3" id="KW-1185">Reference proteome</keyword>
<dbReference type="PROSITE" id="PS51819">
    <property type="entry name" value="VOC"/>
    <property type="match status" value="1"/>
</dbReference>
<evidence type="ECO:0000259" key="1">
    <source>
        <dbReference type="PROSITE" id="PS51819"/>
    </source>
</evidence>
<organism evidence="2 3">
    <name type="scientific">Amycolatopsis thailandensis</name>
    <dbReference type="NCBI Taxonomy" id="589330"/>
    <lineage>
        <taxon>Bacteria</taxon>
        <taxon>Bacillati</taxon>
        <taxon>Actinomycetota</taxon>
        <taxon>Actinomycetes</taxon>
        <taxon>Pseudonocardiales</taxon>
        <taxon>Pseudonocardiaceae</taxon>
        <taxon>Amycolatopsis</taxon>
    </lineage>
</organism>
<dbReference type="InterPro" id="IPR037523">
    <property type="entry name" value="VOC_core"/>
</dbReference>
<accession>A0A229S4T0</accession>
<name>A0A229S4T0_9PSEU</name>
<dbReference type="PANTHER" id="PTHR36503:SF3">
    <property type="entry name" value="BLR0126 PROTEIN"/>
    <property type="match status" value="1"/>
</dbReference>
<protein>
    <submittedName>
        <fullName evidence="2">Glyoxalase</fullName>
    </submittedName>
</protein>
<dbReference type="Proteomes" id="UP000215223">
    <property type="component" value="Unassembled WGS sequence"/>
</dbReference>
<dbReference type="EMBL" id="NMQT01000073">
    <property type="protein sequence ID" value="OXM53805.1"/>
    <property type="molecule type" value="Genomic_DNA"/>
</dbReference>
<reference evidence="2 3" key="1">
    <citation type="submission" date="2017-07" db="EMBL/GenBank/DDBJ databases">
        <title>Amycolatopsis thailandensis Genome sequencing and assembly.</title>
        <authorList>
            <person name="Kaur N."/>
            <person name="Mayilraj S."/>
        </authorList>
    </citation>
    <scope>NUCLEOTIDE SEQUENCE [LARGE SCALE GENOMIC DNA]</scope>
    <source>
        <strain evidence="2 3">JCM 16380</strain>
    </source>
</reference>
<dbReference type="InterPro" id="IPR029068">
    <property type="entry name" value="Glyas_Bleomycin-R_OHBP_Dase"/>
</dbReference>
<feature type="domain" description="VOC" evidence="1">
    <location>
        <begin position="5"/>
        <end position="122"/>
    </location>
</feature>